<protein>
    <submittedName>
        <fullName evidence="2">DNA-binding CsgD family transcriptional regulator</fullName>
    </submittedName>
</protein>
<keyword evidence="2" id="KW-0238">DNA-binding</keyword>
<accession>A0A2S6GFP3</accession>
<keyword evidence="3" id="KW-1185">Reference proteome</keyword>
<dbReference type="InterPro" id="IPR000792">
    <property type="entry name" value="Tscrpt_reg_LuxR_C"/>
</dbReference>
<dbReference type="Gene3D" id="1.10.10.10">
    <property type="entry name" value="Winged helix-like DNA-binding domain superfamily/Winged helix DNA-binding domain"/>
    <property type="match status" value="1"/>
</dbReference>
<dbReference type="CDD" id="cd06170">
    <property type="entry name" value="LuxR_C_like"/>
    <property type="match status" value="1"/>
</dbReference>
<evidence type="ECO:0000259" key="1">
    <source>
        <dbReference type="PROSITE" id="PS50043"/>
    </source>
</evidence>
<evidence type="ECO:0000313" key="2">
    <source>
        <dbReference type="EMBL" id="PPK64047.1"/>
    </source>
</evidence>
<proteinExistence type="predicted"/>
<reference evidence="2 3" key="1">
    <citation type="submission" date="2018-02" db="EMBL/GenBank/DDBJ databases">
        <title>Genomic Encyclopedia of Archaeal and Bacterial Type Strains, Phase II (KMG-II): from individual species to whole genera.</title>
        <authorList>
            <person name="Goeker M."/>
        </authorList>
    </citation>
    <scope>NUCLEOTIDE SEQUENCE [LARGE SCALE GENOMIC DNA]</scope>
    <source>
        <strain evidence="2 3">YU 961-1</strain>
    </source>
</reference>
<dbReference type="GO" id="GO:0003677">
    <property type="term" value="F:DNA binding"/>
    <property type="evidence" value="ECO:0007669"/>
    <property type="project" value="UniProtKB-KW"/>
</dbReference>
<sequence length="812" mass="84214">MIPGHAHPDELLLDEPTRRLCAAITGGALTPVRLAVIAPGGHGKTALLDLLAATGSARRYRPGTAEGPLLLVDDAHLLSDNDFAELADYAADARACLVVAARPRPRPAALTALLGRLRGQVVLRPFDLTRTQSCLRALAGDPAAAPLVLAQTGGVPGWVHRVAPHLPHPPGTDHLPPAAVEEFRLDVERLPADQVTALLAAEVNADATALAGLLDRTPTEAAALVDQARATGLLAPDGTLLPLAAAALRVLVPADRRADVHDRLAAARLGRTGPTREFATALLAAEASSPAAGAVYAAAAAEAEPALAVRLHAAAEHAGHPVDEVGRAEAEALSGDLDAALRRADALVAAGEHRAARVAAAALAYRGQPARSAELYQWAGSGPFAAIGLAAAGRLDDARAAVSAPAGNEPPTLFATAMSLAARGVLDSVSGRAAALSTVVRAAEVLAPVGRHVLIPDSPAALGAILAVHSGELGIAEPLLARALDAGTGGDLLRPRHALLAAWVAMVRGDTPRDDPAAVAGTARRTPRDRLFEVGLAVGTARRAGDLAALRGIWEQAYEAVVRHEVDLFTLLPLGEFAVAAARLGDRERFAPHLDRAWALLRDLGDPPAWASVLHWHCLHAEITAEITTAEAPEVTARRHATAVAHAEALAGAAEAGLFHAALADAARCWLDIAGGSEVDAERVEKAARGLHTAGLRWDGARLAGQAAIRTTDRKRMLGLLDCARALRGSAATRSEGAAPDPSGMARLSDRELQVAELVLVGLTYKQVGDRLFISAKTVEHHMARMRSRLGATSRGDLLAQLRTLLGERIAG</sequence>
<feature type="domain" description="HTH luxR-type" evidence="1">
    <location>
        <begin position="741"/>
        <end position="806"/>
    </location>
</feature>
<dbReference type="AlphaFoldDB" id="A0A2S6GFP3"/>
<dbReference type="PROSITE" id="PS00622">
    <property type="entry name" value="HTH_LUXR_1"/>
    <property type="match status" value="1"/>
</dbReference>
<evidence type="ECO:0000313" key="3">
    <source>
        <dbReference type="Proteomes" id="UP000239203"/>
    </source>
</evidence>
<dbReference type="Pfam" id="PF00196">
    <property type="entry name" value="GerE"/>
    <property type="match status" value="1"/>
</dbReference>
<dbReference type="GO" id="GO:0006355">
    <property type="term" value="P:regulation of DNA-templated transcription"/>
    <property type="evidence" value="ECO:0007669"/>
    <property type="project" value="InterPro"/>
</dbReference>
<gene>
    <name evidence="2" type="ORF">CLV40_12238</name>
</gene>
<comment type="caution">
    <text evidence="2">The sequence shown here is derived from an EMBL/GenBank/DDBJ whole genome shotgun (WGS) entry which is preliminary data.</text>
</comment>
<dbReference type="InterPro" id="IPR036388">
    <property type="entry name" value="WH-like_DNA-bd_sf"/>
</dbReference>
<dbReference type="Proteomes" id="UP000239203">
    <property type="component" value="Unassembled WGS sequence"/>
</dbReference>
<dbReference type="InterPro" id="IPR016032">
    <property type="entry name" value="Sig_transdc_resp-reg_C-effctor"/>
</dbReference>
<dbReference type="SUPFAM" id="SSF46894">
    <property type="entry name" value="C-terminal effector domain of the bipartite response regulators"/>
    <property type="match status" value="1"/>
</dbReference>
<dbReference type="PROSITE" id="PS50043">
    <property type="entry name" value="HTH_LUXR_2"/>
    <property type="match status" value="1"/>
</dbReference>
<organism evidence="2 3">
    <name type="scientific">Actinokineospora auranticolor</name>
    <dbReference type="NCBI Taxonomy" id="155976"/>
    <lineage>
        <taxon>Bacteria</taxon>
        <taxon>Bacillati</taxon>
        <taxon>Actinomycetota</taxon>
        <taxon>Actinomycetes</taxon>
        <taxon>Pseudonocardiales</taxon>
        <taxon>Pseudonocardiaceae</taxon>
        <taxon>Actinokineospora</taxon>
    </lineage>
</organism>
<dbReference type="EMBL" id="PTIX01000022">
    <property type="protein sequence ID" value="PPK64047.1"/>
    <property type="molecule type" value="Genomic_DNA"/>
</dbReference>
<dbReference type="SMART" id="SM00421">
    <property type="entry name" value="HTH_LUXR"/>
    <property type="match status" value="1"/>
</dbReference>
<dbReference type="PRINTS" id="PR00038">
    <property type="entry name" value="HTHLUXR"/>
</dbReference>
<dbReference type="OrthoDB" id="4811808at2"/>
<name>A0A2S6GFP3_9PSEU</name>
<dbReference type="RefSeq" id="WP_104482225.1">
    <property type="nucleotide sequence ID" value="NZ_CP154825.1"/>
</dbReference>